<dbReference type="InterPro" id="IPR036179">
    <property type="entry name" value="Ig-like_dom_sf"/>
</dbReference>
<feature type="signal peptide" evidence="6">
    <location>
        <begin position="1"/>
        <end position="19"/>
    </location>
</feature>
<evidence type="ECO:0000313" key="8">
    <source>
        <dbReference type="Ensembl" id="ENSPNAP00000045213.1"/>
    </source>
</evidence>
<dbReference type="InterPro" id="IPR007110">
    <property type="entry name" value="Ig-like_dom"/>
</dbReference>
<organism evidence="8 9">
    <name type="scientific">Pygocentrus nattereri</name>
    <name type="common">Red-bellied piranha</name>
    <dbReference type="NCBI Taxonomy" id="42514"/>
    <lineage>
        <taxon>Eukaryota</taxon>
        <taxon>Metazoa</taxon>
        <taxon>Chordata</taxon>
        <taxon>Craniata</taxon>
        <taxon>Vertebrata</taxon>
        <taxon>Euteleostomi</taxon>
        <taxon>Actinopterygii</taxon>
        <taxon>Neopterygii</taxon>
        <taxon>Teleostei</taxon>
        <taxon>Ostariophysi</taxon>
        <taxon>Characiformes</taxon>
        <taxon>Characoidei</taxon>
        <taxon>Pygocentrus</taxon>
    </lineage>
</organism>
<dbReference type="GO" id="GO:0042101">
    <property type="term" value="C:T cell receptor complex"/>
    <property type="evidence" value="ECO:0007669"/>
    <property type="project" value="UniProtKB-KW"/>
</dbReference>
<dbReference type="GeneTree" id="ENSGT01140000283142"/>
<sequence>MTFYLNLFVNSIQLLGVFGADEIRPSEDQKTVVFRKEGEPVTLKCSYKTSRQYVYLYWYRQYPNRALQYLLYRGARSGTGAGNTADHGFESTAEVDEVHKSYTALYYCALQAGAQ</sequence>
<dbReference type="Gene3D" id="2.60.40.10">
    <property type="entry name" value="Immunoglobulins"/>
    <property type="match status" value="1"/>
</dbReference>
<dbReference type="SUPFAM" id="SSF48726">
    <property type="entry name" value="Immunoglobulin"/>
    <property type="match status" value="1"/>
</dbReference>
<proteinExistence type="predicted"/>
<keyword evidence="4" id="KW-0393">Immunoglobulin domain</keyword>
<dbReference type="PROSITE" id="PS50835">
    <property type="entry name" value="IG_LIKE"/>
    <property type="match status" value="1"/>
</dbReference>
<keyword evidence="5" id="KW-0391">Immunity</keyword>
<dbReference type="PANTHER" id="PTHR19367">
    <property type="entry name" value="T-CELL RECEPTOR ALPHA CHAIN V REGION"/>
    <property type="match status" value="1"/>
</dbReference>
<dbReference type="InterPro" id="IPR013783">
    <property type="entry name" value="Ig-like_fold"/>
</dbReference>
<keyword evidence="1 6" id="KW-0732">Signal</keyword>
<keyword evidence="3" id="KW-0675">Receptor</keyword>
<dbReference type="PANTHER" id="PTHR19367:SF18">
    <property type="entry name" value="T CELL RECEPTOR ALPHA VARIABLE 16"/>
    <property type="match status" value="1"/>
</dbReference>
<evidence type="ECO:0000259" key="7">
    <source>
        <dbReference type="PROSITE" id="PS50835"/>
    </source>
</evidence>
<dbReference type="InterPro" id="IPR051287">
    <property type="entry name" value="TCR_variable_region"/>
</dbReference>
<dbReference type="Pfam" id="PF07686">
    <property type="entry name" value="V-set"/>
    <property type="match status" value="1"/>
</dbReference>
<dbReference type="InterPro" id="IPR013106">
    <property type="entry name" value="Ig_V-set"/>
</dbReference>
<dbReference type="Proteomes" id="UP001501920">
    <property type="component" value="Unassembled WGS sequence"/>
</dbReference>
<dbReference type="AlphaFoldDB" id="A0AAR2IZN9"/>
<keyword evidence="5" id="KW-1279">T cell receptor</keyword>
<feature type="domain" description="Ig-like" evidence="7">
    <location>
        <begin position="25"/>
        <end position="115"/>
    </location>
</feature>
<evidence type="ECO:0000313" key="9">
    <source>
        <dbReference type="Proteomes" id="UP001501920"/>
    </source>
</evidence>
<dbReference type="Ensembl" id="ENSPNAT00000062429.1">
    <property type="protein sequence ID" value="ENSPNAP00000045213.1"/>
    <property type="gene ID" value="ENSPNAG00000037694.1"/>
</dbReference>
<protein>
    <recommendedName>
        <fullName evidence="7">Ig-like domain-containing protein</fullName>
    </recommendedName>
</protein>
<dbReference type="GO" id="GO:0002250">
    <property type="term" value="P:adaptive immune response"/>
    <property type="evidence" value="ECO:0007669"/>
    <property type="project" value="UniProtKB-KW"/>
</dbReference>
<reference evidence="8" key="2">
    <citation type="submission" date="2025-08" db="UniProtKB">
        <authorList>
            <consortium name="Ensembl"/>
        </authorList>
    </citation>
    <scope>IDENTIFICATION</scope>
</reference>
<evidence type="ECO:0000256" key="5">
    <source>
        <dbReference type="ARBA" id="ARBA00043266"/>
    </source>
</evidence>
<reference evidence="8" key="3">
    <citation type="submission" date="2025-09" db="UniProtKB">
        <authorList>
            <consortium name="Ensembl"/>
        </authorList>
    </citation>
    <scope>IDENTIFICATION</scope>
</reference>
<evidence type="ECO:0000256" key="4">
    <source>
        <dbReference type="ARBA" id="ARBA00023319"/>
    </source>
</evidence>
<reference evidence="8 9" key="1">
    <citation type="submission" date="2020-10" db="EMBL/GenBank/DDBJ databases">
        <title>Pygocentrus nattereri (red-bellied piranha) genome, fPygNat1, primary haplotype.</title>
        <authorList>
            <person name="Myers G."/>
            <person name="Meyer A."/>
            <person name="Karagic N."/>
            <person name="Pippel M."/>
            <person name="Winkler S."/>
            <person name="Tracey A."/>
            <person name="Wood J."/>
            <person name="Formenti G."/>
            <person name="Howe K."/>
            <person name="Fedrigo O."/>
            <person name="Jarvis E.D."/>
        </authorList>
    </citation>
    <scope>NUCLEOTIDE SEQUENCE [LARGE SCALE GENOMIC DNA]</scope>
</reference>
<name>A0AAR2IZN9_PYGNA</name>
<feature type="chain" id="PRO_5043692087" description="Ig-like domain-containing protein" evidence="6">
    <location>
        <begin position="20"/>
        <end position="115"/>
    </location>
</feature>
<evidence type="ECO:0000256" key="1">
    <source>
        <dbReference type="ARBA" id="ARBA00022729"/>
    </source>
</evidence>
<evidence type="ECO:0000256" key="3">
    <source>
        <dbReference type="ARBA" id="ARBA00023170"/>
    </source>
</evidence>
<evidence type="ECO:0000256" key="6">
    <source>
        <dbReference type="SAM" id="SignalP"/>
    </source>
</evidence>
<keyword evidence="9" id="KW-1185">Reference proteome</keyword>
<accession>A0AAR2IZN9</accession>
<keyword evidence="2" id="KW-1064">Adaptive immunity</keyword>
<evidence type="ECO:0000256" key="2">
    <source>
        <dbReference type="ARBA" id="ARBA00023130"/>
    </source>
</evidence>